<reference evidence="4 5" key="1">
    <citation type="journal article" date="2016" name="Mol. Biol. Evol.">
        <title>Comparative Genomics of Early-Diverging Mushroom-Forming Fungi Provides Insights into the Origins of Lignocellulose Decay Capabilities.</title>
        <authorList>
            <person name="Nagy L.G."/>
            <person name="Riley R."/>
            <person name="Tritt A."/>
            <person name="Adam C."/>
            <person name="Daum C."/>
            <person name="Floudas D."/>
            <person name="Sun H."/>
            <person name="Yadav J.S."/>
            <person name="Pangilinan J."/>
            <person name="Larsson K.H."/>
            <person name="Matsuura K."/>
            <person name="Barry K."/>
            <person name="Labutti K."/>
            <person name="Kuo R."/>
            <person name="Ohm R.A."/>
            <person name="Bhattacharya S.S."/>
            <person name="Shirouzu T."/>
            <person name="Yoshinaga Y."/>
            <person name="Martin F.M."/>
            <person name="Grigoriev I.V."/>
            <person name="Hibbett D.S."/>
        </authorList>
    </citation>
    <scope>NUCLEOTIDE SEQUENCE [LARGE SCALE GENOMIC DNA]</scope>
    <source>
        <strain evidence="4 5">L-15889</strain>
    </source>
</reference>
<name>A0A165TDA5_9APHY</name>
<evidence type="ECO:0000256" key="2">
    <source>
        <dbReference type="SAM" id="MobiDB-lite"/>
    </source>
</evidence>
<dbReference type="AlphaFoldDB" id="A0A165TDA5"/>
<dbReference type="InterPro" id="IPR013087">
    <property type="entry name" value="Znf_C2H2_type"/>
</dbReference>
<gene>
    <name evidence="4" type="ORF">DAEQUDRAFT_461724</name>
</gene>
<sequence>MAAGACLIRGVWQANKQSHYRSVHQRFTKVHFGCDEMTVERNNKTGRFDCPRCKKSYPEPSGLHKHARSRQSHCSSGPQRLRGGHHNRMNMPGRAEKSNASYVPIDIPSLDVPESSSSTASRRSSQ</sequence>
<feature type="domain" description="C2H2-type" evidence="3">
    <location>
        <begin position="48"/>
        <end position="78"/>
    </location>
</feature>
<keyword evidence="1" id="KW-0479">Metal-binding</keyword>
<organism evidence="4 5">
    <name type="scientific">Daedalea quercina L-15889</name>
    <dbReference type="NCBI Taxonomy" id="1314783"/>
    <lineage>
        <taxon>Eukaryota</taxon>
        <taxon>Fungi</taxon>
        <taxon>Dikarya</taxon>
        <taxon>Basidiomycota</taxon>
        <taxon>Agaricomycotina</taxon>
        <taxon>Agaricomycetes</taxon>
        <taxon>Polyporales</taxon>
        <taxon>Fomitopsis</taxon>
    </lineage>
</organism>
<feature type="region of interest" description="Disordered" evidence="2">
    <location>
        <begin position="57"/>
        <end position="126"/>
    </location>
</feature>
<proteinExistence type="predicted"/>
<dbReference type="Proteomes" id="UP000076727">
    <property type="component" value="Unassembled WGS sequence"/>
</dbReference>
<accession>A0A165TDA5</accession>
<evidence type="ECO:0000259" key="3">
    <source>
        <dbReference type="PROSITE" id="PS50157"/>
    </source>
</evidence>
<feature type="compositionally biased region" description="Low complexity" evidence="2">
    <location>
        <begin position="115"/>
        <end position="126"/>
    </location>
</feature>
<dbReference type="EMBL" id="KV429037">
    <property type="protein sequence ID" value="KZT73270.1"/>
    <property type="molecule type" value="Genomic_DNA"/>
</dbReference>
<evidence type="ECO:0000313" key="5">
    <source>
        <dbReference type="Proteomes" id="UP000076727"/>
    </source>
</evidence>
<evidence type="ECO:0000256" key="1">
    <source>
        <dbReference type="PROSITE-ProRule" id="PRU00042"/>
    </source>
</evidence>
<keyword evidence="5" id="KW-1185">Reference proteome</keyword>
<dbReference type="GO" id="GO:0008270">
    <property type="term" value="F:zinc ion binding"/>
    <property type="evidence" value="ECO:0007669"/>
    <property type="project" value="UniProtKB-KW"/>
</dbReference>
<keyword evidence="1" id="KW-0863">Zinc-finger</keyword>
<keyword evidence="1" id="KW-0862">Zinc</keyword>
<dbReference type="PROSITE" id="PS50157">
    <property type="entry name" value="ZINC_FINGER_C2H2_2"/>
    <property type="match status" value="1"/>
</dbReference>
<dbReference type="OrthoDB" id="2250876at2759"/>
<protein>
    <recommendedName>
        <fullName evidence="3">C2H2-type domain-containing protein</fullName>
    </recommendedName>
</protein>
<evidence type="ECO:0000313" key="4">
    <source>
        <dbReference type="EMBL" id="KZT73270.1"/>
    </source>
</evidence>